<evidence type="ECO:0000256" key="3">
    <source>
        <dbReference type="ARBA" id="ARBA00012438"/>
    </source>
</evidence>
<feature type="transmembrane region" description="Helical" evidence="13">
    <location>
        <begin position="7"/>
        <end position="26"/>
    </location>
</feature>
<dbReference type="InterPro" id="IPR004358">
    <property type="entry name" value="Sig_transdc_His_kin-like_C"/>
</dbReference>
<dbReference type="GO" id="GO:0000155">
    <property type="term" value="F:phosphorelay sensor kinase activity"/>
    <property type="evidence" value="ECO:0007669"/>
    <property type="project" value="InterPro"/>
</dbReference>
<keyword evidence="16" id="KW-1185">Reference proteome</keyword>
<dbReference type="SUPFAM" id="SSF55874">
    <property type="entry name" value="ATPase domain of HSP90 chaperone/DNA topoisomerase II/histidine kinase"/>
    <property type="match status" value="1"/>
</dbReference>
<dbReference type="Pfam" id="PF02518">
    <property type="entry name" value="HATPase_c"/>
    <property type="match status" value="1"/>
</dbReference>
<evidence type="ECO:0000256" key="8">
    <source>
        <dbReference type="ARBA" id="ARBA00022777"/>
    </source>
</evidence>
<evidence type="ECO:0000256" key="9">
    <source>
        <dbReference type="ARBA" id="ARBA00022840"/>
    </source>
</evidence>
<evidence type="ECO:0000256" key="13">
    <source>
        <dbReference type="SAM" id="Phobius"/>
    </source>
</evidence>
<keyword evidence="9" id="KW-0067">ATP-binding</keyword>
<keyword evidence="5" id="KW-0808">Transferase</keyword>
<keyword evidence="11" id="KW-0902">Two-component regulatory system</keyword>
<sequence>MTLSQRLFFRILPTLMAAIVIIGVLAHHSATREINNIYDAELINDANTLWVLLRHPLERGPRHGTVQVPDLDFNMENQLALNEDADDYADAHLFRVWKEGTLAFVSSNAFPASVKPFSVGFSDYSDGTDRWRVYNLPVPNTTVVIEVAEKLALRQNLVGNILLNLVVPLAVLVPAIAALIWLVINNGLSHIRDLIRQIRSRNPDDLSPVEVRDLPRDFLPLAASFNRFAEKLAVSLTLERRFSDLAAHELRTPQAGTKLLLQLLEKADSEEERQALLRDLSASNERSMHLIEQMLSLARVSHQPLRLADVNLHDLVVSAIADLGHQLTHKNLQLDLSGPDDGCLHSDPMLLRMMLDNLLNNAIKYSPEGGRLEVVLGEEGRDVLDLMIRDSGPGIAREHRADVFRPFHRLSLDKQGSGLGLAIVAGIAQRLGIAVTLDEPPWGHGLEIRLCLPVSSTGIAGGPAVQRDMLPE</sequence>
<comment type="caution">
    <text evidence="15">The sequence shown here is derived from an EMBL/GenBank/DDBJ whole genome shotgun (WGS) entry which is preliminary data.</text>
</comment>
<keyword evidence="7" id="KW-0547">Nucleotide-binding</keyword>
<dbReference type="CDD" id="cd00082">
    <property type="entry name" value="HisKA"/>
    <property type="match status" value="1"/>
</dbReference>
<keyword evidence="4" id="KW-0597">Phosphoprotein</keyword>
<dbReference type="PROSITE" id="PS50109">
    <property type="entry name" value="HIS_KIN"/>
    <property type="match status" value="1"/>
</dbReference>
<dbReference type="InterPro" id="IPR036097">
    <property type="entry name" value="HisK_dim/P_sf"/>
</dbReference>
<dbReference type="Pfam" id="PF00512">
    <property type="entry name" value="HisKA"/>
    <property type="match status" value="1"/>
</dbReference>
<dbReference type="EMBL" id="VJMG01000015">
    <property type="protein sequence ID" value="TRL40266.1"/>
    <property type="molecule type" value="Genomic_DNA"/>
</dbReference>
<evidence type="ECO:0000256" key="7">
    <source>
        <dbReference type="ARBA" id="ARBA00022741"/>
    </source>
</evidence>
<keyword evidence="12 13" id="KW-0472">Membrane</keyword>
<dbReference type="Gene3D" id="1.10.287.130">
    <property type="match status" value="1"/>
</dbReference>
<reference evidence="15 16" key="1">
    <citation type="submission" date="2019-07" db="EMBL/GenBank/DDBJ databases">
        <title>Ln-dependent methylotrophs.</title>
        <authorList>
            <person name="Tani A."/>
        </authorList>
    </citation>
    <scope>NUCLEOTIDE SEQUENCE [LARGE SCALE GENOMIC DNA]</scope>
    <source>
        <strain evidence="15 16">SM12</strain>
    </source>
</reference>
<feature type="domain" description="Histidine kinase" evidence="14">
    <location>
        <begin position="245"/>
        <end position="456"/>
    </location>
</feature>
<name>A0A549TDW9_9HYPH</name>
<comment type="subcellular location">
    <subcellularLocation>
        <location evidence="2">Membrane</location>
        <topology evidence="2">Multi-pass membrane protein</topology>
    </subcellularLocation>
</comment>
<keyword evidence="10 13" id="KW-1133">Transmembrane helix</keyword>
<keyword evidence="6 13" id="KW-0812">Transmembrane</keyword>
<proteinExistence type="predicted"/>
<dbReference type="InterPro" id="IPR050428">
    <property type="entry name" value="TCS_sensor_his_kinase"/>
</dbReference>
<evidence type="ECO:0000256" key="5">
    <source>
        <dbReference type="ARBA" id="ARBA00022679"/>
    </source>
</evidence>
<evidence type="ECO:0000313" key="16">
    <source>
        <dbReference type="Proteomes" id="UP000316801"/>
    </source>
</evidence>
<gene>
    <name evidence="15" type="ORF">FNA46_06870</name>
</gene>
<protein>
    <recommendedName>
        <fullName evidence="3">histidine kinase</fullName>
        <ecNumber evidence="3">2.7.13.3</ecNumber>
    </recommendedName>
</protein>
<dbReference type="RefSeq" id="WP_143124376.1">
    <property type="nucleotide sequence ID" value="NZ_VJMG01000015.1"/>
</dbReference>
<dbReference type="InterPro" id="IPR003661">
    <property type="entry name" value="HisK_dim/P_dom"/>
</dbReference>
<dbReference type="GO" id="GO:0005886">
    <property type="term" value="C:plasma membrane"/>
    <property type="evidence" value="ECO:0007669"/>
    <property type="project" value="TreeGrafter"/>
</dbReference>
<accession>A0A549TDW9</accession>
<evidence type="ECO:0000256" key="12">
    <source>
        <dbReference type="ARBA" id="ARBA00023136"/>
    </source>
</evidence>
<keyword evidence="8 15" id="KW-0418">Kinase</keyword>
<dbReference type="Proteomes" id="UP000316801">
    <property type="component" value="Unassembled WGS sequence"/>
</dbReference>
<evidence type="ECO:0000259" key="14">
    <source>
        <dbReference type="PROSITE" id="PS50109"/>
    </source>
</evidence>
<dbReference type="SMART" id="SM00388">
    <property type="entry name" value="HisKA"/>
    <property type="match status" value="1"/>
</dbReference>
<evidence type="ECO:0000313" key="15">
    <source>
        <dbReference type="EMBL" id="TRL40266.1"/>
    </source>
</evidence>
<dbReference type="SMART" id="SM00387">
    <property type="entry name" value="HATPase_c"/>
    <property type="match status" value="1"/>
</dbReference>
<evidence type="ECO:0000256" key="10">
    <source>
        <dbReference type="ARBA" id="ARBA00022989"/>
    </source>
</evidence>
<dbReference type="SUPFAM" id="SSF47384">
    <property type="entry name" value="Homodimeric domain of signal transducing histidine kinase"/>
    <property type="match status" value="1"/>
</dbReference>
<dbReference type="PANTHER" id="PTHR45436">
    <property type="entry name" value="SENSOR HISTIDINE KINASE YKOH"/>
    <property type="match status" value="1"/>
</dbReference>
<organism evidence="15 16">
    <name type="scientific">Rhizobium straminoryzae</name>
    <dbReference type="NCBI Taxonomy" id="1387186"/>
    <lineage>
        <taxon>Bacteria</taxon>
        <taxon>Pseudomonadati</taxon>
        <taxon>Pseudomonadota</taxon>
        <taxon>Alphaproteobacteria</taxon>
        <taxon>Hyphomicrobiales</taxon>
        <taxon>Rhizobiaceae</taxon>
        <taxon>Rhizobium/Agrobacterium group</taxon>
        <taxon>Rhizobium</taxon>
    </lineage>
</organism>
<dbReference type="PANTHER" id="PTHR45436:SF14">
    <property type="entry name" value="SENSOR PROTEIN QSEC"/>
    <property type="match status" value="1"/>
</dbReference>
<evidence type="ECO:0000256" key="2">
    <source>
        <dbReference type="ARBA" id="ARBA00004141"/>
    </source>
</evidence>
<comment type="catalytic activity">
    <reaction evidence="1">
        <text>ATP + protein L-histidine = ADP + protein N-phospho-L-histidine.</text>
        <dbReference type="EC" id="2.7.13.3"/>
    </reaction>
</comment>
<evidence type="ECO:0000256" key="11">
    <source>
        <dbReference type="ARBA" id="ARBA00023012"/>
    </source>
</evidence>
<dbReference type="Gene3D" id="3.30.565.10">
    <property type="entry name" value="Histidine kinase-like ATPase, C-terminal domain"/>
    <property type="match status" value="1"/>
</dbReference>
<dbReference type="InterPro" id="IPR003594">
    <property type="entry name" value="HATPase_dom"/>
</dbReference>
<dbReference type="InterPro" id="IPR005467">
    <property type="entry name" value="His_kinase_dom"/>
</dbReference>
<dbReference type="InterPro" id="IPR013727">
    <property type="entry name" value="2CSK_N"/>
</dbReference>
<dbReference type="GO" id="GO:0005524">
    <property type="term" value="F:ATP binding"/>
    <property type="evidence" value="ECO:0007669"/>
    <property type="project" value="UniProtKB-KW"/>
</dbReference>
<dbReference type="EC" id="2.7.13.3" evidence="3"/>
<evidence type="ECO:0000256" key="4">
    <source>
        <dbReference type="ARBA" id="ARBA00022553"/>
    </source>
</evidence>
<dbReference type="PRINTS" id="PR00344">
    <property type="entry name" value="BCTRLSENSOR"/>
</dbReference>
<dbReference type="AlphaFoldDB" id="A0A549TDW9"/>
<evidence type="ECO:0000256" key="6">
    <source>
        <dbReference type="ARBA" id="ARBA00022692"/>
    </source>
</evidence>
<dbReference type="Pfam" id="PF08521">
    <property type="entry name" value="2CSK_N"/>
    <property type="match status" value="1"/>
</dbReference>
<feature type="transmembrane region" description="Helical" evidence="13">
    <location>
        <begin position="161"/>
        <end position="184"/>
    </location>
</feature>
<dbReference type="InterPro" id="IPR036890">
    <property type="entry name" value="HATPase_C_sf"/>
</dbReference>
<evidence type="ECO:0000256" key="1">
    <source>
        <dbReference type="ARBA" id="ARBA00000085"/>
    </source>
</evidence>